<evidence type="ECO:0000259" key="1">
    <source>
        <dbReference type="Pfam" id="PF16697"/>
    </source>
</evidence>
<dbReference type="InterPro" id="IPR032030">
    <property type="entry name" value="YscD_cytoplasmic_dom"/>
</dbReference>
<organism evidence="2 3">
    <name type="scientific">Shewanella psychropiezotolerans</name>
    <dbReference type="NCBI Taxonomy" id="2593655"/>
    <lineage>
        <taxon>Bacteria</taxon>
        <taxon>Pseudomonadati</taxon>
        <taxon>Pseudomonadota</taxon>
        <taxon>Gammaproteobacteria</taxon>
        <taxon>Alteromonadales</taxon>
        <taxon>Shewanellaceae</taxon>
        <taxon>Shewanella</taxon>
    </lineage>
</organism>
<dbReference type="RefSeq" id="WP_144048626.1">
    <property type="nucleotide sequence ID" value="NZ_CP041614.1"/>
</dbReference>
<dbReference type="InterPro" id="IPR008984">
    <property type="entry name" value="SMAD_FHA_dom_sf"/>
</dbReference>
<sequence length="118" mass="13194">MTQWKIKLLSGSHAQVELPLSAGEFIIGSDELNADIVLSDKDIDAKHVTLSVAEAITLIELPQASQIFINDEQKQTHSSLILARGTRSDSVPYVLWLVGRKMNWGKPQFLKQVRLSIR</sequence>
<dbReference type="Gene3D" id="2.60.200.20">
    <property type="match status" value="1"/>
</dbReference>
<feature type="domain" description="YscD cytoplasmic" evidence="1">
    <location>
        <begin position="7"/>
        <end position="86"/>
    </location>
</feature>
<evidence type="ECO:0000313" key="3">
    <source>
        <dbReference type="Proteomes" id="UP000315947"/>
    </source>
</evidence>
<accession>A0ABX5X4Y8</accession>
<dbReference type="EMBL" id="CP041614">
    <property type="protein sequence ID" value="QDO86339.1"/>
    <property type="molecule type" value="Genomic_DNA"/>
</dbReference>
<keyword evidence="3" id="KW-1185">Reference proteome</keyword>
<protein>
    <recommendedName>
        <fullName evidence="1">YscD cytoplasmic domain-containing protein</fullName>
    </recommendedName>
</protein>
<gene>
    <name evidence="2" type="ORF">FM037_27580</name>
</gene>
<proteinExistence type="predicted"/>
<evidence type="ECO:0000313" key="2">
    <source>
        <dbReference type="EMBL" id="QDO86339.1"/>
    </source>
</evidence>
<reference evidence="2 3" key="1">
    <citation type="submission" date="2019-07" db="EMBL/GenBank/DDBJ databases">
        <title>Shewanella sp. YLB-06 whole genomic sequence.</title>
        <authorList>
            <person name="Yu L."/>
        </authorList>
    </citation>
    <scope>NUCLEOTIDE SEQUENCE [LARGE SCALE GENOMIC DNA]</scope>
    <source>
        <strain evidence="2 3">YLB-06</strain>
    </source>
</reference>
<name>A0ABX5X4Y8_9GAMM</name>
<dbReference type="SUPFAM" id="SSF49879">
    <property type="entry name" value="SMAD/FHA domain"/>
    <property type="match status" value="1"/>
</dbReference>
<dbReference type="Pfam" id="PF16697">
    <property type="entry name" value="Yop-YscD_cpl"/>
    <property type="match status" value="1"/>
</dbReference>
<dbReference type="Proteomes" id="UP000315947">
    <property type="component" value="Chromosome"/>
</dbReference>